<dbReference type="Gene3D" id="3.30.559.10">
    <property type="entry name" value="Chloramphenicol acetyltransferase-like domain"/>
    <property type="match status" value="1"/>
</dbReference>
<feature type="domain" description="Lipoyl-binding" evidence="7">
    <location>
        <begin position="1"/>
        <end position="76"/>
    </location>
</feature>
<evidence type="ECO:0000256" key="3">
    <source>
        <dbReference type="ARBA" id="ARBA00022679"/>
    </source>
</evidence>
<evidence type="ECO:0000256" key="2">
    <source>
        <dbReference type="ARBA" id="ARBA00007317"/>
    </source>
</evidence>
<dbReference type="Gene3D" id="2.40.50.100">
    <property type="match status" value="1"/>
</dbReference>
<evidence type="ECO:0000256" key="6">
    <source>
        <dbReference type="RuleBase" id="RU003423"/>
    </source>
</evidence>
<dbReference type="PROSITE" id="PS00189">
    <property type="entry name" value="LIPOYL"/>
    <property type="match status" value="1"/>
</dbReference>
<dbReference type="InterPro" id="IPR003016">
    <property type="entry name" value="2-oxoA_DH_lipoyl-BS"/>
</dbReference>
<evidence type="ECO:0000256" key="5">
    <source>
        <dbReference type="ARBA" id="ARBA00023315"/>
    </source>
</evidence>
<evidence type="ECO:0000259" key="8">
    <source>
        <dbReference type="PROSITE" id="PS51826"/>
    </source>
</evidence>
<dbReference type="Pfam" id="PF00198">
    <property type="entry name" value="2-oxoacid_dh"/>
    <property type="match status" value="1"/>
</dbReference>
<feature type="domain" description="Peripheral subunit-binding (PSBD)" evidence="8">
    <location>
        <begin position="130"/>
        <end position="167"/>
    </location>
</feature>
<dbReference type="SUPFAM" id="SSF47005">
    <property type="entry name" value="Peripheral subunit-binding domain of 2-oxo acid dehydrogenase complex"/>
    <property type="match status" value="1"/>
</dbReference>
<proteinExistence type="inferred from homology"/>
<dbReference type="CDD" id="cd06849">
    <property type="entry name" value="lipoyl_domain"/>
    <property type="match status" value="1"/>
</dbReference>
<comment type="similarity">
    <text evidence="2 6">Belongs to the 2-oxoacid dehydrogenase family.</text>
</comment>
<dbReference type="InterPro" id="IPR000089">
    <property type="entry name" value="Biotin_lipoyl"/>
</dbReference>
<evidence type="ECO:0000256" key="4">
    <source>
        <dbReference type="ARBA" id="ARBA00022823"/>
    </source>
</evidence>
<protein>
    <recommendedName>
        <fullName evidence="6">Dihydrolipoamide acetyltransferase component of pyruvate dehydrogenase complex</fullName>
        <ecNumber evidence="6">2.3.1.-</ecNumber>
    </recommendedName>
</protein>
<dbReference type="SUPFAM" id="SSF52777">
    <property type="entry name" value="CoA-dependent acyltransferases"/>
    <property type="match status" value="1"/>
</dbReference>
<sequence>MFKVKFADIGEGLTEGTVQEIYIKIGDVVKMGDPLFNVETDKVTSDIFAPTDGAISKINVEQGLEIKVGDVVVEIDDGKESEVSQDVESKVEEVKVEEIKVEEVKVEEVKVEVESVSPSTSNENQNNLVWATPLARKTAKQLGIDISLVTPTGKGGKTLLADVENYNKAPSQVFVTSTLEQKPQKDYSNPLIDVPSFDNTLTFSSMPMNQVRKATIKAMERSHSEIAAFTGMRNLNVTELVKLRTQLKEHANNLNIKLTYLAFIVKAVALCLKQFPNINSRINKEKNTTDFVNQINIGIACDTPEGLMVPVIKDADKLSVYQLAIKINELSVKAKNKSLSMKEISGASFTVTNFGSVGLEYATPIINFPESAILGLGVIKKEPAVKNQEIIIQDIMPISISADHRIIDGADAGRFLISLENYLINPATLLI</sequence>
<name>A0A5B9Y4D0_9MOLU</name>
<accession>A0A5B9Y4D0</accession>
<dbReference type="PANTHER" id="PTHR43178">
    <property type="entry name" value="DIHYDROLIPOAMIDE ACETYLTRANSFERASE COMPONENT OF PYRUVATE DEHYDROGENASE COMPLEX"/>
    <property type="match status" value="1"/>
</dbReference>
<dbReference type="InterPro" id="IPR036625">
    <property type="entry name" value="E3-bd_dom_sf"/>
</dbReference>
<dbReference type="EC" id="2.3.1.-" evidence="6"/>
<dbReference type="FunFam" id="3.30.559.10:FF:000007">
    <property type="entry name" value="Dihydrolipoamide acetyltransferase component of pyruvate dehydrogenase complex"/>
    <property type="match status" value="1"/>
</dbReference>
<keyword evidence="4 6" id="KW-0450">Lipoyl</keyword>
<reference evidence="9 10" key="1">
    <citation type="submission" date="2019-08" db="EMBL/GenBank/DDBJ databases">
        <title>Complete genome sequence of Spiroplasma chinense CCH (DSM 19755).</title>
        <authorList>
            <person name="Shen H.-Y."/>
            <person name="Lin Y.-C."/>
            <person name="Chou L."/>
            <person name="Kuo C.-H."/>
        </authorList>
    </citation>
    <scope>NUCLEOTIDE SEQUENCE [LARGE SCALE GENOMIC DNA]</scope>
    <source>
        <strain evidence="9 10">CCH</strain>
    </source>
</reference>
<keyword evidence="9" id="KW-0670">Pyruvate</keyword>
<dbReference type="InterPro" id="IPR050743">
    <property type="entry name" value="2-oxoacid_DH_E2_comp"/>
</dbReference>
<dbReference type="Gene3D" id="4.10.320.10">
    <property type="entry name" value="E3-binding domain"/>
    <property type="match status" value="1"/>
</dbReference>
<dbReference type="GO" id="GO:0031405">
    <property type="term" value="F:lipoic acid binding"/>
    <property type="evidence" value="ECO:0007669"/>
    <property type="project" value="TreeGrafter"/>
</dbReference>
<dbReference type="Pfam" id="PF00364">
    <property type="entry name" value="Biotin_lipoyl"/>
    <property type="match status" value="1"/>
</dbReference>
<dbReference type="InterPro" id="IPR011053">
    <property type="entry name" value="Single_hybrid_motif"/>
</dbReference>
<dbReference type="RefSeq" id="WP_166508399.1">
    <property type="nucleotide sequence ID" value="NZ_CP043026.1"/>
</dbReference>
<evidence type="ECO:0000259" key="7">
    <source>
        <dbReference type="PROSITE" id="PS50968"/>
    </source>
</evidence>
<dbReference type="Proteomes" id="UP000323144">
    <property type="component" value="Chromosome"/>
</dbReference>
<dbReference type="SUPFAM" id="SSF51230">
    <property type="entry name" value="Single hybrid motif"/>
    <property type="match status" value="1"/>
</dbReference>
<dbReference type="PROSITE" id="PS50968">
    <property type="entry name" value="BIOTINYL_LIPOYL"/>
    <property type="match status" value="1"/>
</dbReference>
<comment type="cofactor">
    <cofactor evidence="1 6">
        <name>(R)-lipoate</name>
        <dbReference type="ChEBI" id="CHEBI:83088"/>
    </cofactor>
</comment>
<dbReference type="AlphaFoldDB" id="A0A5B9Y4D0"/>
<dbReference type="InterPro" id="IPR004167">
    <property type="entry name" value="PSBD"/>
</dbReference>
<keyword evidence="3 6" id="KW-0808">Transferase</keyword>
<gene>
    <name evidence="9" type="primary">pdhC</name>
    <name evidence="9" type="ORF">SCHIN_v1c08330</name>
</gene>
<keyword evidence="5 6" id="KW-0012">Acyltransferase</keyword>
<evidence type="ECO:0000313" key="9">
    <source>
        <dbReference type="EMBL" id="QEH62028.1"/>
    </source>
</evidence>
<evidence type="ECO:0000313" key="10">
    <source>
        <dbReference type="Proteomes" id="UP000323144"/>
    </source>
</evidence>
<dbReference type="PANTHER" id="PTHR43178:SF5">
    <property type="entry name" value="LIPOAMIDE ACYLTRANSFERASE COMPONENT OF BRANCHED-CHAIN ALPHA-KETO ACID DEHYDROGENASE COMPLEX, MITOCHONDRIAL"/>
    <property type="match status" value="1"/>
</dbReference>
<organism evidence="9 10">
    <name type="scientific">Spiroplasma chinense</name>
    <dbReference type="NCBI Taxonomy" id="216932"/>
    <lineage>
        <taxon>Bacteria</taxon>
        <taxon>Bacillati</taxon>
        <taxon>Mycoplasmatota</taxon>
        <taxon>Mollicutes</taxon>
        <taxon>Entomoplasmatales</taxon>
        <taxon>Spiroplasmataceae</taxon>
        <taxon>Spiroplasma</taxon>
    </lineage>
</organism>
<dbReference type="EMBL" id="CP043026">
    <property type="protein sequence ID" value="QEH62028.1"/>
    <property type="molecule type" value="Genomic_DNA"/>
</dbReference>
<dbReference type="PROSITE" id="PS51826">
    <property type="entry name" value="PSBD"/>
    <property type="match status" value="1"/>
</dbReference>
<dbReference type="GO" id="GO:0005737">
    <property type="term" value="C:cytoplasm"/>
    <property type="evidence" value="ECO:0007669"/>
    <property type="project" value="TreeGrafter"/>
</dbReference>
<dbReference type="KEGG" id="schi:SCHIN_v1c08330"/>
<dbReference type="InterPro" id="IPR001078">
    <property type="entry name" value="2-oxoacid_DH_actylTfrase"/>
</dbReference>
<dbReference type="Pfam" id="PF02817">
    <property type="entry name" value="E3_binding"/>
    <property type="match status" value="1"/>
</dbReference>
<evidence type="ECO:0000256" key="1">
    <source>
        <dbReference type="ARBA" id="ARBA00001938"/>
    </source>
</evidence>
<dbReference type="InterPro" id="IPR023213">
    <property type="entry name" value="CAT-like_dom_sf"/>
</dbReference>
<dbReference type="GO" id="GO:0016407">
    <property type="term" value="F:acetyltransferase activity"/>
    <property type="evidence" value="ECO:0007669"/>
    <property type="project" value="TreeGrafter"/>
</dbReference>
<keyword evidence="10" id="KW-1185">Reference proteome</keyword>